<feature type="compositionally biased region" description="Low complexity" evidence="1">
    <location>
        <begin position="945"/>
        <end position="954"/>
    </location>
</feature>
<keyword evidence="2" id="KW-0472">Membrane</keyword>
<feature type="chain" id="PRO_5021444253" description="DUF1793-domain-containing protein" evidence="3">
    <location>
        <begin position="18"/>
        <end position="1037"/>
    </location>
</feature>
<dbReference type="InterPro" id="IPR032514">
    <property type="entry name" value="GtaA_central"/>
</dbReference>
<keyword evidence="7" id="KW-1185">Reference proteome</keyword>
<evidence type="ECO:0000256" key="2">
    <source>
        <dbReference type="SAM" id="Phobius"/>
    </source>
</evidence>
<keyword evidence="2" id="KW-0812">Transmembrane</keyword>
<feature type="domain" description="Glutaminase A N-terminal" evidence="5">
    <location>
        <begin position="94"/>
        <end position="324"/>
    </location>
</feature>
<dbReference type="PANTHER" id="PTHR31987:SF14">
    <property type="entry name" value="PUTATIVE (AFU_ORTHOLOGUE AFUA_6G09910)-RELATED"/>
    <property type="match status" value="1"/>
</dbReference>
<gene>
    <name evidence="6" type="ORF">EVG20_g3433</name>
</gene>
<accession>A0A4Y9Z4J6</accession>
<dbReference type="InterPro" id="IPR052743">
    <property type="entry name" value="Glutaminase_GtaA"/>
</dbReference>
<evidence type="ECO:0000259" key="4">
    <source>
        <dbReference type="Pfam" id="PF16335"/>
    </source>
</evidence>
<name>A0A4Y9Z4J6_9AGAM</name>
<feature type="signal peptide" evidence="3">
    <location>
        <begin position="1"/>
        <end position="17"/>
    </location>
</feature>
<evidence type="ECO:0000313" key="6">
    <source>
        <dbReference type="EMBL" id="TFY68763.1"/>
    </source>
</evidence>
<evidence type="ECO:0000259" key="5">
    <source>
        <dbReference type="Pfam" id="PF17168"/>
    </source>
</evidence>
<feature type="region of interest" description="Disordered" evidence="1">
    <location>
        <begin position="968"/>
        <end position="1001"/>
    </location>
</feature>
<protein>
    <recommendedName>
        <fullName evidence="8">DUF1793-domain-containing protein</fullName>
    </recommendedName>
</protein>
<comment type="caution">
    <text evidence="6">The sequence shown here is derived from an EMBL/GenBank/DDBJ whole genome shotgun (WGS) entry which is preliminary data.</text>
</comment>
<dbReference type="OrthoDB" id="3918848at2759"/>
<feature type="transmembrane region" description="Helical" evidence="2">
    <location>
        <begin position="752"/>
        <end position="775"/>
    </location>
</feature>
<dbReference type="Pfam" id="PF16335">
    <property type="entry name" value="GtaA_6_Hairpin"/>
    <property type="match status" value="1"/>
</dbReference>
<organism evidence="6 7">
    <name type="scientific">Dentipellis fragilis</name>
    <dbReference type="NCBI Taxonomy" id="205917"/>
    <lineage>
        <taxon>Eukaryota</taxon>
        <taxon>Fungi</taxon>
        <taxon>Dikarya</taxon>
        <taxon>Basidiomycota</taxon>
        <taxon>Agaricomycotina</taxon>
        <taxon>Agaricomycetes</taxon>
        <taxon>Russulales</taxon>
        <taxon>Hericiaceae</taxon>
        <taxon>Dentipellis</taxon>
    </lineage>
</organism>
<dbReference type="Proteomes" id="UP000298327">
    <property type="component" value="Unassembled WGS sequence"/>
</dbReference>
<feature type="region of interest" description="Disordered" evidence="1">
    <location>
        <begin position="927"/>
        <end position="954"/>
    </location>
</feature>
<feature type="domain" description="Glutaminase A central" evidence="4">
    <location>
        <begin position="331"/>
        <end position="701"/>
    </location>
</feature>
<keyword evidence="2" id="KW-1133">Transmembrane helix</keyword>
<evidence type="ECO:0000313" key="7">
    <source>
        <dbReference type="Proteomes" id="UP000298327"/>
    </source>
</evidence>
<dbReference type="STRING" id="205917.A0A4Y9Z4J6"/>
<feature type="region of interest" description="Disordered" evidence="1">
    <location>
        <begin position="1018"/>
        <end position="1037"/>
    </location>
</feature>
<reference evidence="6 7" key="1">
    <citation type="submission" date="2019-02" db="EMBL/GenBank/DDBJ databases">
        <title>Genome sequencing of the rare red list fungi Dentipellis fragilis.</title>
        <authorList>
            <person name="Buettner E."/>
            <person name="Kellner H."/>
        </authorList>
    </citation>
    <scope>NUCLEOTIDE SEQUENCE [LARGE SCALE GENOMIC DNA]</scope>
    <source>
        <strain evidence="6 7">DSM 105465</strain>
    </source>
</reference>
<dbReference type="Pfam" id="PF17168">
    <property type="entry name" value="DUF5127"/>
    <property type="match status" value="1"/>
</dbReference>
<keyword evidence="3" id="KW-0732">Signal</keyword>
<evidence type="ECO:0008006" key="8">
    <source>
        <dbReference type="Google" id="ProtNLM"/>
    </source>
</evidence>
<sequence>MLRCFAFLYHTLQGLWPASVPLAVRSPYLSSWEAMTNGSHPPNNWPTTWQDPSSAQILGWQGYIRVDGTTYSFLGAFPDNELIMNISAMTITPTRTIWSLAAGPMIVNVTFFSPIEPGDWVRQSIPFSYLYVEAASVDGNQHSVQVYSDISAEWSSGNRSERVQWQTVADSNSVYHKTTLGTQTQLDETKQQAEWGTTFFGMRLSSLVTYKVGSDKDCRDQFHNNGKLDLGEDSDFRGIADNFPVYAVSVDLGDISTTGNNPVVWAIGYTRDPALSYADLDGATQSRSLYYNANFTDVGTVVNEFLNDFGPAKARADKLDAKILGDAGAMSSDYADIVSLAARQVYGATELTIAKGSDGSWNTSDVMMFMKNIGDVNMNRVNAVETLYSAFPLFMYIDPKLGGPLLEPLLRFQNSSKYTNAFAAQDVGSSYPVAIASTSVHEEGIEQSANMLIMTYAYARTTGDGSLANRYYGLLKNWTDYLVVNTLHPRNQASPDTQYTTNQTNLAIKGIIAIKAMSDLSSALGQFSDAQQYSVRPLMFVRGSAQADVEQTNATQLVQQWQAQALSSDKTHLLATYGNQDTSTIAYNLFADKWLGTNLVDQSVYEAQSTFYSSQLSNARNQYGIPTDSSDISHAKSTYNLFAAAAINDTGVRNSIISKVRARASLNLTSASGVFPTEYDAFAGNTTSGGASPAQGAVFAPLALKYASFRSSVSDARLIVIASVGRSVPAVQITVAAADHGAVSQKKANAGAIAGGVVGGLILLGLIVAGGFFFWRRRRGLQGPSKLDKIERGGSGNLLEPFDGRDTSEYRATPDLGTWRSASSMGMSASASVVVPPSDSSYSSHNTETINTFPLPAAPEPAFTNLSAKELARLRADVNAPPVNRASADWTFDYEAPSPSVYVPPSSKELARLRAMNLAAAAAGRPRFTDPFQAGPSLVQSTMGSHSPSNSNVSHVSSLGVAAASIARAGSGSGSGSGSSSGVRSERPSVVGSQLTQEDAASALRTEVEVLRREMQQIRAERLEPPPSYFEDLQGGR</sequence>
<dbReference type="Gene3D" id="1.20.5.510">
    <property type="entry name" value="Single helix bin"/>
    <property type="match status" value="1"/>
</dbReference>
<feature type="compositionally biased region" description="Low complexity" evidence="1">
    <location>
        <begin position="980"/>
        <end position="993"/>
    </location>
</feature>
<evidence type="ECO:0000256" key="3">
    <source>
        <dbReference type="SAM" id="SignalP"/>
    </source>
</evidence>
<evidence type="ECO:0000256" key="1">
    <source>
        <dbReference type="SAM" id="MobiDB-lite"/>
    </source>
</evidence>
<dbReference type="InterPro" id="IPR033433">
    <property type="entry name" value="GtaA_N"/>
</dbReference>
<dbReference type="EMBL" id="SEOQ01000154">
    <property type="protein sequence ID" value="TFY68763.1"/>
    <property type="molecule type" value="Genomic_DNA"/>
</dbReference>
<proteinExistence type="predicted"/>
<dbReference type="AlphaFoldDB" id="A0A4Y9Z4J6"/>
<dbReference type="PANTHER" id="PTHR31987">
    <property type="entry name" value="GLUTAMINASE A-RELATED"/>
    <property type="match status" value="1"/>
</dbReference>